<dbReference type="PANTHER" id="PTHR11067">
    <property type="entry name" value="INOSINE TRIPHOSPHATE PYROPHOSPHATASE/HAM1 PROTEIN"/>
    <property type="match status" value="1"/>
</dbReference>
<keyword evidence="9" id="KW-1185">Reference proteome</keyword>
<name>A0ABU3DCP6_9RHOB</name>
<feature type="binding site" evidence="7">
    <location>
        <position position="77"/>
    </location>
    <ligand>
        <name>Mg(2+)</name>
        <dbReference type="ChEBI" id="CHEBI:18420"/>
    </ligand>
</feature>
<comment type="subunit">
    <text evidence="7">Homodimer.</text>
</comment>
<accession>A0ABU3DCP6</accession>
<dbReference type="SUPFAM" id="SSF52972">
    <property type="entry name" value="ITPase-like"/>
    <property type="match status" value="1"/>
</dbReference>
<dbReference type="RefSeq" id="WP_311689212.1">
    <property type="nucleotide sequence ID" value="NZ_JAVRHL010000001.1"/>
</dbReference>
<proteinExistence type="inferred from homology"/>
<dbReference type="InterPro" id="IPR020922">
    <property type="entry name" value="dITP/XTP_pyrophosphatase"/>
</dbReference>
<dbReference type="EMBL" id="JAVRHL010000001">
    <property type="protein sequence ID" value="MDT0681489.1"/>
    <property type="molecule type" value="Genomic_DNA"/>
</dbReference>
<dbReference type="HAMAP" id="MF_01405">
    <property type="entry name" value="Non_canon_purine_NTPase"/>
    <property type="match status" value="1"/>
</dbReference>
<evidence type="ECO:0000256" key="2">
    <source>
        <dbReference type="ARBA" id="ARBA00022723"/>
    </source>
</evidence>
<evidence type="ECO:0000256" key="6">
    <source>
        <dbReference type="ARBA" id="ARBA00023080"/>
    </source>
</evidence>
<evidence type="ECO:0000313" key="8">
    <source>
        <dbReference type="EMBL" id="MDT0681489.1"/>
    </source>
</evidence>
<evidence type="ECO:0000256" key="3">
    <source>
        <dbReference type="ARBA" id="ARBA00022741"/>
    </source>
</evidence>
<evidence type="ECO:0000256" key="4">
    <source>
        <dbReference type="ARBA" id="ARBA00022801"/>
    </source>
</evidence>
<feature type="active site" description="Proton acceptor" evidence="7">
    <location>
        <position position="77"/>
    </location>
</feature>
<sequence length="205" mass="21490">MNVARKIGAERLLLATHNAGKAAEISALLAPYGTEVVTAGDLGLPVPVETGTTFAENARIKALAGAEASGLPALADDSGLSVVPLGGDPGVYTADWAETPDGRDFAMAMEKVRKACAEKGAEHLPAAVFHCTLCLAWPDGVTSLVEGTVRGHLEWPPRGENGHGYDPIFVMDGETITFGEMDPDRKAEVSHRADAFSKLVKAHFG</sequence>
<comment type="catalytic activity">
    <reaction evidence="7">
        <text>ITP + H2O = IMP + diphosphate + H(+)</text>
        <dbReference type="Rhea" id="RHEA:29399"/>
        <dbReference type="ChEBI" id="CHEBI:15377"/>
        <dbReference type="ChEBI" id="CHEBI:15378"/>
        <dbReference type="ChEBI" id="CHEBI:33019"/>
        <dbReference type="ChEBI" id="CHEBI:58053"/>
        <dbReference type="ChEBI" id="CHEBI:61402"/>
        <dbReference type="EC" id="3.6.1.66"/>
    </reaction>
</comment>
<comment type="caution">
    <text evidence="7">Lacks conserved residue(s) required for the propagation of feature annotation.</text>
</comment>
<evidence type="ECO:0000256" key="5">
    <source>
        <dbReference type="ARBA" id="ARBA00022842"/>
    </source>
</evidence>
<feature type="binding site" evidence="7">
    <location>
        <begin position="16"/>
        <end position="21"/>
    </location>
    <ligand>
        <name>substrate</name>
    </ligand>
</feature>
<dbReference type="EC" id="3.6.1.66" evidence="7"/>
<evidence type="ECO:0000256" key="7">
    <source>
        <dbReference type="HAMAP-Rule" id="MF_01405"/>
    </source>
</evidence>
<feature type="binding site" evidence="7">
    <location>
        <begin position="163"/>
        <end position="166"/>
    </location>
    <ligand>
        <name>substrate</name>
    </ligand>
</feature>
<feature type="binding site" evidence="7">
    <location>
        <position position="78"/>
    </location>
    <ligand>
        <name>substrate</name>
    </ligand>
</feature>
<dbReference type="CDD" id="cd00515">
    <property type="entry name" value="HAM1"/>
    <property type="match status" value="1"/>
</dbReference>
<evidence type="ECO:0000313" key="9">
    <source>
        <dbReference type="Proteomes" id="UP001265259"/>
    </source>
</evidence>
<dbReference type="Pfam" id="PF01725">
    <property type="entry name" value="Ham1p_like"/>
    <property type="match status" value="1"/>
</dbReference>
<dbReference type="Proteomes" id="UP001265259">
    <property type="component" value="Unassembled WGS sequence"/>
</dbReference>
<organism evidence="8 9">
    <name type="scientific">Tropicimonas omnivorans</name>
    <dbReference type="NCBI Taxonomy" id="3075590"/>
    <lineage>
        <taxon>Bacteria</taxon>
        <taxon>Pseudomonadati</taxon>
        <taxon>Pseudomonadota</taxon>
        <taxon>Alphaproteobacteria</taxon>
        <taxon>Rhodobacterales</taxon>
        <taxon>Roseobacteraceae</taxon>
        <taxon>Tropicimonas</taxon>
    </lineage>
</organism>
<keyword evidence="2 7" id="KW-0479">Metal-binding</keyword>
<keyword evidence="3 7" id="KW-0547">Nucleotide-binding</keyword>
<keyword evidence="4 7" id="KW-0378">Hydrolase</keyword>
<feature type="binding site" evidence="7">
    <location>
        <position position="186"/>
    </location>
    <ligand>
        <name>substrate</name>
    </ligand>
</feature>
<dbReference type="InterPro" id="IPR002637">
    <property type="entry name" value="RdgB/HAM1"/>
</dbReference>
<reference evidence="8 9" key="1">
    <citation type="submission" date="2023-09" db="EMBL/GenBank/DDBJ databases">
        <authorList>
            <person name="Rey-Velasco X."/>
        </authorList>
    </citation>
    <scope>NUCLEOTIDE SEQUENCE [LARGE SCALE GENOMIC DNA]</scope>
    <source>
        <strain evidence="8 9">F158</strain>
    </source>
</reference>
<evidence type="ECO:0000256" key="1">
    <source>
        <dbReference type="ARBA" id="ARBA00008023"/>
    </source>
</evidence>
<dbReference type="GO" id="GO:0016787">
    <property type="term" value="F:hydrolase activity"/>
    <property type="evidence" value="ECO:0007669"/>
    <property type="project" value="UniProtKB-KW"/>
</dbReference>
<comment type="similarity">
    <text evidence="1 7">Belongs to the HAM1 NTPase family.</text>
</comment>
<dbReference type="PANTHER" id="PTHR11067:SF9">
    <property type="entry name" value="INOSINE TRIPHOSPHATE PYROPHOSPHATASE"/>
    <property type="match status" value="1"/>
</dbReference>
<feature type="binding site" evidence="7">
    <location>
        <begin position="191"/>
        <end position="192"/>
    </location>
    <ligand>
        <name>substrate</name>
    </ligand>
</feature>
<keyword evidence="6 7" id="KW-0546">Nucleotide metabolism</keyword>
<comment type="function">
    <text evidence="7">Pyrophosphatase that catalyzes the hydrolysis of nucleoside triphosphates to their monophosphate derivatives, with a high preference for the non-canonical purine nucleotides XTP (xanthosine triphosphate), dITP (deoxyinosine triphosphate) and ITP. Seems to function as a house-cleaning enzyme that removes non-canonical purine nucleotides from the nucleotide pool, thus preventing their incorporation into DNA/RNA and avoiding chromosomal lesions.</text>
</comment>
<comment type="catalytic activity">
    <reaction evidence="7">
        <text>XTP + H2O = XMP + diphosphate + H(+)</text>
        <dbReference type="Rhea" id="RHEA:28610"/>
        <dbReference type="ChEBI" id="CHEBI:15377"/>
        <dbReference type="ChEBI" id="CHEBI:15378"/>
        <dbReference type="ChEBI" id="CHEBI:33019"/>
        <dbReference type="ChEBI" id="CHEBI:57464"/>
        <dbReference type="ChEBI" id="CHEBI:61314"/>
        <dbReference type="EC" id="3.6.1.66"/>
    </reaction>
</comment>
<comment type="caution">
    <text evidence="8">The sequence shown here is derived from an EMBL/GenBank/DDBJ whole genome shotgun (WGS) entry which is preliminary data.</text>
</comment>
<comment type="cofactor">
    <cofactor evidence="7">
        <name>Mg(2+)</name>
        <dbReference type="ChEBI" id="CHEBI:18420"/>
    </cofactor>
    <text evidence="7">Binds 1 Mg(2+) ion per subunit.</text>
</comment>
<dbReference type="InterPro" id="IPR029001">
    <property type="entry name" value="ITPase-like_fam"/>
</dbReference>
<comment type="catalytic activity">
    <reaction evidence="7">
        <text>dITP + H2O = dIMP + diphosphate + H(+)</text>
        <dbReference type="Rhea" id="RHEA:28342"/>
        <dbReference type="ChEBI" id="CHEBI:15377"/>
        <dbReference type="ChEBI" id="CHEBI:15378"/>
        <dbReference type="ChEBI" id="CHEBI:33019"/>
        <dbReference type="ChEBI" id="CHEBI:61194"/>
        <dbReference type="ChEBI" id="CHEBI:61382"/>
        <dbReference type="EC" id="3.6.1.66"/>
    </reaction>
</comment>
<keyword evidence="5 7" id="KW-0460">Magnesium</keyword>
<dbReference type="Gene3D" id="3.90.950.10">
    <property type="match status" value="1"/>
</dbReference>
<protein>
    <recommendedName>
        <fullName evidence="7">dITP/XTP pyrophosphatase</fullName>
        <ecNumber evidence="7">3.6.1.66</ecNumber>
    </recommendedName>
    <alternativeName>
        <fullName evidence="7">Non-canonical purine NTP pyrophosphatase</fullName>
    </alternativeName>
    <alternativeName>
        <fullName evidence="7">Non-standard purine NTP pyrophosphatase</fullName>
    </alternativeName>
    <alternativeName>
        <fullName evidence="7">Nucleoside-triphosphate diphosphatase</fullName>
    </alternativeName>
    <alternativeName>
        <fullName evidence="7">Nucleoside-triphosphate pyrophosphatase</fullName>
        <shortName evidence="7">NTPase</shortName>
    </alternativeName>
</protein>
<gene>
    <name evidence="8" type="ORF">RM543_02235</name>
</gene>